<dbReference type="Pfam" id="PF08939">
    <property type="entry name" value="Bles03"/>
    <property type="match status" value="1"/>
</dbReference>
<dbReference type="RefSeq" id="XP_007801025.1">
    <property type="nucleotide sequence ID" value="XM_007802834.1"/>
</dbReference>
<evidence type="ECO:0000256" key="1">
    <source>
        <dbReference type="ARBA" id="ARBA00010568"/>
    </source>
</evidence>
<accession>U1G774</accession>
<dbReference type="GeneID" id="19238132"/>
<comment type="similarity">
    <text evidence="1">Belongs to the UPF0696 family.</text>
</comment>
<dbReference type="OrthoDB" id="10067381at2759"/>
<dbReference type="HOGENOM" id="CLU_1931756_0_0_1"/>
<sequence>MKPARDLLEEDIVKLARAKNVKEGKWMLFPSPKHVDGVWAKVARATWEGELGVGAKVATKNEDDDDERSEKSRLVCVYTRDVEDRVDVERVLQKLVGMGLVGGEQGIFYKCDAYTYLDVMGGNEWKLKASMYGSREMLKKG</sequence>
<reference evidence="3" key="1">
    <citation type="journal article" date="2014" name="BMC Genomics">
        <title>Genome characteristics reveal the impact of lichenization on lichen-forming fungus Endocarpon pusillum Hedwig (Verrucariales, Ascomycota).</title>
        <authorList>
            <person name="Wang Y.-Y."/>
            <person name="Liu B."/>
            <person name="Zhang X.-Y."/>
            <person name="Zhou Q.-M."/>
            <person name="Zhang T."/>
            <person name="Li H."/>
            <person name="Yu Y.-F."/>
            <person name="Zhang X.-L."/>
            <person name="Hao X.-Y."/>
            <person name="Wang M."/>
            <person name="Wang L."/>
            <person name="Wei J.-C."/>
        </authorList>
    </citation>
    <scope>NUCLEOTIDE SEQUENCE [LARGE SCALE GENOMIC DNA]</scope>
    <source>
        <strain evidence="3">Z07020 / HMAS-L-300199</strain>
    </source>
</reference>
<dbReference type="PANTHER" id="PTHR31977">
    <property type="entry name" value="UPF0696 PROTEIN C11ORF68"/>
    <property type="match status" value="1"/>
</dbReference>
<evidence type="ECO:0000313" key="2">
    <source>
        <dbReference type="EMBL" id="ERF73252.1"/>
    </source>
</evidence>
<keyword evidence="3" id="KW-1185">Reference proteome</keyword>
<dbReference type="Proteomes" id="UP000019373">
    <property type="component" value="Unassembled WGS sequence"/>
</dbReference>
<name>U1G774_ENDPU</name>
<dbReference type="eggNOG" id="ENOG502SG47">
    <property type="taxonomic scope" value="Eukaryota"/>
</dbReference>
<proteinExistence type="inferred from homology"/>
<dbReference type="InterPro" id="IPR023398">
    <property type="entry name" value="TIF_eIF4e-like"/>
</dbReference>
<dbReference type="InterPro" id="IPR015034">
    <property type="entry name" value="Bles03"/>
</dbReference>
<protein>
    <recommendedName>
        <fullName evidence="4">DUF1917 domain-containing protein</fullName>
    </recommendedName>
</protein>
<evidence type="ECO:0000313" key="3">
    <source>
        <dbReference type="Proteomes" id="UP000019373"/>
    </source>
</evidence>
<dbReference type="PANTHER" id="PTHR31977:SF1">
    <property type="entry name" value="UPF0696 PROTEIN C11ORF68"/>
    <property type="match status" value="1"/>
</dbReference>
<dbReference type="SUPFAM" id="SSF55418">
    <property type="entry name" value="eIF4e-like"/>
    <property type="match status" value="1"/>
</dbReference>
<gene>
    <name evidence="2" type="ORF">EPUS_03084</name>
</gene>
<dbReference type="Gene3D" id="3.30.760.10">
    <property type="entry name" value="RNA Cap, Translation Initiation Factor Eif4e"/>
    <property type="match status" value="1"/>
</dbReference>
<organism evidence="2 3">
    <name type="scientific">Endocarpon pusillum (strain Z07020 / HMAS-L-300199)</name>
    <name type="common">Lichen-forming fungus</name>
    <dbReference type="NCBI Taxonomy" id="1263415"/>
    <lineage>
        <taxon>Eukaryota</taxon>
        <taxon>Fungi</taxon>
        <taxon>Dikarya</taxon>
        <taxon>Ascomycota</taxon>
        <taxon>Pezizomycotina</taxon>
        <taxon>Eurotiomycetes</taxon>
        <taxon>Chaetothyriomycetidae</taxon>
        <taxon>Verrucariales</taxon>
        <taxon>Verrucariaceae</taxon>
        <taxon>Endocarpon</taxon>
    </lineage>
</organism>
<dbReference type="EMBL" id="KE720961">
    <property type="protein sequence ID" value="ERF73252.1"/>
    <property type="molecule type" value="Genomic_DNA"/>
</dbReference>
<dbReference type="AlphaFoldDB" id="U1G774"/>
<evidence type="ECO:0008006" key="4">
    <source>
        <dbReference type="Google" id="ProtNLM"/>
    </source>
</evidence>